<dbReference type="EMBL" id="QJVC01000020">
    <property type="protein sequence ID" value="PYI37537.1"/>
    <property type="molecule type" value="Genomic_DNA"/>
</dbReference>
<name>A0A2V5JE00_9MICC</name>
<dbReference type="PROSITE" id="PS51819">
    <property type="entry name" value="VOC"/>
    <property type="match status" value="1"/>
</dbReference>
<dbReference type="OrthoDB" id="9798430at2"/>
<dbReference type="InterPro" id="IPR029068">
    <property type="entry name" value="Glyas_Bleomycin-R_OHBP_Dase"/>
</dbReference>
<feature type="domain" description="VOC" evidence="1">
    <location>
        <begin position="2"/>
        <end position="115"/>
    </location>
</feature>
<gene>
    <name evidence="2" type="ORF">CVS30_14785</name>
</gene>
<reference evidence="2 3" key="1">
    <citation type="submission" date="2018-05" db="EMBL/GenBank/DDBJ databases">
        <title>Genetic diversity of glacier-inhabiting Cryobacterium bacteria in China and description of Cryobacterium mengkeensis sp. nov. and Arthrobacter glacialis sp. nov.</title>
        <authorList>
            <person name="Liu Q."/>
            <person name="Xin Y.-H."/>
        </authorList>
    </citation>
    <scope>NUCLEOTIDE SEQUENCE [LARGE SCALE GENOMIC DNA]</scope>
    <source>
        <strain evidence="2 3">B7</strain>
    </source>
</reference>
<dbReference type="InterPro" id="IPR037523">
    <property type="entry name" value="VOC_core"/>
</dbReference>
<comment type="caution">
    <text evidence="2">The sequence shown here is derived from an EMBL/GenBank/DDBJ whole genome shotgun (WGS) entry which is preliminary data.</text>
</comment>
<dbReference type="AlphaFoldDB" id="A0A2V5JE00"/>
<accession>A0A2V5JE00</accession>
<evidence type="ECO:0000313" key="3">
    <source>
        <dbReference type="Proteomes" id="UP000247980"/>
    </source>
</evidence>
<protein>
    <recommendedName>
        <fullName evidence="1">VOC domain-containing protein</fullName>
    </recommendedName>
</protein>
<evidence type="ECO:0000259" key="1">
    <source>
        <dbReference type="PROSITE" id="PS51819"/>
    </source>
</evidence>
<dbReference type="RefSeq" id="WP_110486276.1">
    <property type="nucleotide sequence ID" value="NZ_QJVC01000020.1"/>
</dbReference>
<dbReference type="SUPFAM" id="SSF54593">
    <property type="entry name" value="Glyoxalase/Bleomycin resistance protein/Dihydroxybiphenyl dioxygenase"/>
    <property type="match status" value="1"/>
</dbReference>
<dbReference type="CDD" id="cd06587">
    <property type="entry name" value="VOC"/>
    <property type="match status" value="1"/>
</dbReference>
<evidence type="ECO:0000313" key="2">
    <source>
        <dbReference type="EMBL" id="PYI37537.1"/>
    </source>
</evidence>
<organism evidence="2 3">
    <name type="scientific">Arthrobacter psychrolactophilus</name>
    <dbReference type="NCBI Taxonomy" id="92442"/>
    <lineage>
        <taxon>Bacteria</taxon>
        <taxon>Bacillati</taxon>
        <taxon>Actinomycetota</taxon>
        <taxon>Actinomycetes</taxon>
        <taxon>Micrococcales</taxon>
        <taxon>Micrococcaceae</taxon>
        <taxon>Arthrobacter</taxon>
    </lineage>
</organism>
<proteinExistence type="predicted"/>
<dbReference type="Gene3D" id="3.10.180.10">
    <property type="entry name" value="2,3-Dihydroxybiphenyl 1,2-Dioxygenase, domain 1"/>
    <property type="match status" value="1"/>
</dbReference>
<sequence length="222" mass="24285">MKIFNVSLTVRDLGQAVRFYRDVLQFPVEVTSSGAEVTVGFSRLSLASGDSFEGAHHLAFGILPQEFELAHKWLARRVELLTAEGTEIILGSDEWKSRSLYFFGPEDIVLEFIARDADMTDGDPAVDSPRMLSISEVGFGVADVLDTVRVLSEELAIPHFYDCSSTFASMGNHDGLLIVVQQDRVWFPTASCRPARGPLHVGLGPAAPKSRLQVSSMITVVA</sequence>
<keyword evidence="3" id="KW-1185">Reference proteome</keyword>
<dbReference type="Proteomes" id="UP000247980">
    <property type="component" value="Unassembled WGS sequence"/>
</dbReference>